<dbReference type="EMBL" id="JACHHU010000027">
    <property type="protein sequence ID" value="MBB6544310.1"/>
    <property type="molecule type" value="Genomic_DNA"/>
</dbReference>
<dbReference type="SUPFAM" id="SSF109604">
    <property type="entry name" value="HD-domain/PDEase-like"/>
    <property type="match status" value="1"/>
</dbReference>
<protein>
    <submittedName>
        <fullName evidence="2">HD-like signal output (HDOD) protein</fullName>
    </submittedName>
</protein>
<name>A0A7X0NJ11_9GAMM</name>
<accession>A0A7X0NJ11</accession>
<dbReference type="RefSeq" id="WP_184425310.1">
    <property type="nucleotide sequence ID" value="NZ_AP027362.1"/>
</dbReference>
<dbReference type="Gene3D" id="1.10.3210.10">
    <property type="entry name" value="Hypothetical protein af1432"/>
    <property type="match status" value="1"/>
</dbReference>
<dbReference type="AlphaFoldDB" id="A0A7X0NJ11"/>
<dbReference type="Proteomes" id="UP000537141">
    <property type="component" value="Unassembled WGS sequence"/>
</dbReference>
<reference evidence="2 3" key="1">
    <citation type="submission" date="2020-08" db="EMBL/GenBank/DDBJ databases">
        <title>Genomic Encyclopedia of Type Strains, Phase IV (KMG-IV): sequencing the most valuable type-strain genomes for metagenomic binning, comparative biology and taxonomic classification.</title>
        <authorList>
            <person name="Goeker M."/>
        </authorList>
    </citation>
    <scope>NUCLEOTIDE SEQUENCE [LARGE SCALE GENOMIC DNA]</scope>
    <source>
        <strain evidence="2 3">DSM 26287</strain>
    </source>
</reference>
<evidence type="ECO:0000313" key="3">
    <source>
        <dbReference type="Proteomes" id="UP000537141"/>
    </source>
</evidence>
<evidence type="ECO:0000313" key="2">
    <source>
        <dbReference type="EMBL" id="MBB6544310.1"/>
    </source>
</evidence>
<dbReference type="Pfam" id="PF08668">
    <property type="entry name" value="HDOD"/>
    <property type="match status" value="1"/>
</dbReference>
<dbReference type="InterPro" id="IPR052340">
    <property type="entry name" value="RNase_Y/CdgJ"/>
</dbReference>
<evidence type="ECO:0000259" key="1">
    <source>
        <dbReference type="PROSITE" id="PS51833"/>
    </source>
</evidence>
<proteinExistence type="predicted"/>
<dbReference type="PANTHER" id="PTHR33525">
    <property type="match status" value="1"/>
</dbReference>
<comment type="caution">
    <text evidence="2">The sequence shown here is derived from an EMBL/GenBank/DDBJ whole genome shotgun (WGS) entry which is preliminary data.</text>
</comment>
<dbReference type="PANTHER" id="PTHR33525:SF4">
    <property type="entry name" value="CYCLIC DI-GMP PHOSPHODIESTERASE CDGJ"/>
    <property type="match status" value="1"/>
</dbReference>
<sequence>MLIFENNKLVFPLYQRALSLMISKDFADQKGGKISLVQKQHSEQENSRRELLAVEQEAKKDKIIEQYGKAHFKTQMMSKFFSQLLAKVNNEFDDKDSLYVNELRIDNTASTILEVLAVKSASINKITPLIQSLPWLSNELINLVNKPQYRKRSDIQVTESHLALSYIGLNNLKLVMPTFMLKHWLPINSAPYPLLKRKLWNYALSVGLSAQLLANKYELDEFSAFTAGLFANIGLIIVARRVLENYNEMHKDEVREAYDNRDKRLHDILAEFEMSPELLLEQLIERNTQMSADIVELMRFDRLAVTEPLFDLAIIDDIEKMHPIAQMVAKAKAYVMFRSLAKEELISSDEAKAILSAVKLSPDDITLLKSSDIDHIKLNFE</sequence>
<organism evidence="2 3">
    <name type="scientific">Thalassotalea piscium</name>
    <dbReference type="NCBI Taxonomy" id="1230533"/>
    <lineage>
        <taxon>Bacteria</taxon>
        <taxon>Pseudomonadati</taxon>
        <taxon>Pseudomonadota</taxon>
        <taxon>Gammaproteobacteria</taxon>
        <taxon>Alteromonadales</taxon>
        <taxon>Colwelliaceae</taxon>
        <taxon>Thalassotalea</taxon>
    </lineage>
</organism>
<dbReference type="PROSITE" id="PS51833">
    <property type="entry name" value="HDOD"/>
    <property type="match status" value="1"/>
</dbReference>
<keyword evidence="3" id="KW-1185">Reference proteome</keyword>
<feature type="domain" description="HDOD" evidence="1">
    <location>
        <begin position="102"/>
        <end position="304"/>
    </location>
</feature>
<gene>
    <name evidence="2" type="ORF">HNQ55_002839</name>
</gene>
<dbReference type="InterPro" id="IPR013976">
    <property type="entry name" value="HDOD"/>
</dbReference>